<dbReference type="EMBL" id="CP029186">
    <property type="protein sequence ID" value="AWH84068.1"/>
    <property type="molecule type" value="Genomic_DNA"/>
</dbReference>
<keyword evidence="2" id="KW-1185">Reference proteome</keyword>
<gene>
    <name evidence="1" type="ORF">HYN59_02605</name>
</gene>
<name>A0A2S1QUH1_9FLAO</name>
<organism evidence="1 2">
    <name type="scientific">Flavobacterium album</name>
    <dbReference type="NCBI Taxonomy" id="2175091"/>
    <lineage>
        <taxon>Bacteria</taxon>
        <taxon>Pseudomonadati</taxon>
        <taxon>Bacteroidota</taxon>
        <taxon>Flavobacteriia</taxon>
        <taxon>Flavobacteriales</taxon>
        <taxon>Flavobacteriaceae</taxon>
        <taxon>Flavobacterium</taxon>
    </lineage>
</organism>
<sequence>MQFVIKYKDSIPIWNKDVFNFTQSAKPPRLMPRQYILRRKILRRNIRVLSFAFLCLCEKQFLVAGKKICVLMLAYVVERDDKK</sequence>
<dbReference type="Proteomes" id="UP000244929">
    <property type="component" value="Chromosome"/>
</dbReference>
<proteinExistence type="predicted"/>
<evidence type="ECO:0000313" key="1">
    <source>
        <dbReference type="EMBL" id="AWH84068.1"/>
    </source>
</evidence>
<reference evidence="1 2" key="1">
    <citation type="submission" date="2018-04" db="EMBL/GenBank/DDBJ databases">
        <title>Genome sequencing of Flavobacterium sp. HYN0059.</title>
        <authorList>
            <person name="Yi H."/>
            <person name="Baek C."/>
        </authorList>
    </citation>
    <scope>NUCLEOTIDE SEQUENCE [LARGE SCALE GENOMIC DNA]</scope>
    <source>
        <strain evidence="1 2">HYN0059</strain>
    </source>
</reference>
<evidence type="ECO:0000313" key="2">
    <source>
        <dbReference type="Proteomes" id="UP000244929"/>
    </source>
</evidence>
<accession>A0A2S1QUH1</accession>
<dbReference type="AlphaFoldDB" id="A0A2S1QUH1"/>
<dbReference type="KEGG" id="falb:HYN59_02605"/>
<protein>
    <submittedName>
        <fullName evidence="1">Uncharacterized protein</fullName>
    </submittedName>
</protein>